<dbReference type="EMBL" id="JANBVN010000102">
    <property type="protein sequence ID" value="KAJ9144298.1"/>
    <property type="molecule type" value="Genomic_DNA"/>
</dbReference>
<accession>A0AA38VPV2</accession>
<organism evidence="1 2">
    <name type="scientific">Coniochaeta hoffmannii</name>
    <dbReference type="NCBI Taxonomy" id="91930"/>
    <lineage>
        <taxon>Eukaryota</taxon>
        <taxon>Fungi</taxon>
        <taxon>Dikarya</taxon>
        <taxon>Ascomycota</taxon>
        <taxon>Pezizomycotina</taxon>
        <taxon>Sordariomycetes</taxon>
        <taxon>Sordariomycetidae</taxon>
        <taxon>Coniochaetales</taxon>
        <taxon>Coniochaetaceae</taxon>
        <taxon>Coniochaeta</taxon>
    </lineage>
</organism>
<evidence type="ECO:0000313" key="2">
    <source>
        <dbReference type="Proteomes" id="UP001174691"/>
    </source>
</evidence>
<sequence>MCKCHNPGCPFTPQEKIHPHHPASSSHAGSYEWCDEVMNRRSGRPTACKSRKPKESVMSEVMTWATEVCHECINTGCGRLKEQDPYNCRARELLKKKVEDDELWDWLEWWHVKPKIYHTQAEYVASQSEGSKQQ</sequence>
<protein>
    <submittedName>
        <fullName evidence="1">Uncharacterized protein</fullName>
    </submittedName>
</protein>
<dbReference type="AlphaFoldDB" id="A0AA38VPV2"/>
<reference evidence="1" key="1">
    <citation type="submission" date="2022-07" db="EMBL/GenBank/DDBJ databases">
        <title>Fungi with potential for degradation of polypropylene.</title>
        <authorList>
            <person name="Gostincar C."/>
        </authorList>
    </citation>
    <scope>NUCLEOTIDE SEQUENCE</scope>
    <source>
        <strain evidence="1">EXF-13287</strain>
    </source>
</reference>
<proteinExistence type="predicted"/>
<name>A0AA38VPV2_9PEZI</name>
<keyword evidence="2" id="KW-1185">Reference proteome</keyword>
<comment type="caution">
    <text evidence="1">The sequence shown here is derived from an EMBL/GenBank/DDBJ whole genome shotgun (WGS) entry which is preliminary data.</text>
</comment>
<dbReference type="Proteomes" id="UP001174691">
    <property type="component" value="Unassembled WGS sequence"/>
</dbReference>
<gene>
    <name evidence="1" type="ORF">NKR19_g6546</name>
</gene>
<evidence type="ECO:0000313" key="1">
    <source>
        <dbReference type="EMBL" id="KAJ9144298.1"/>
    </source>
</evidence>